<evidence type="ECO:0000259" key="1">
    <source>
        <dbReference type="PROSITE" id="PS51819"/>
    </source>
</evidence>
<dbReference type="SUPFAM" id="SSF54593">
    <property type="entry name" value="Glyoxalase/Bleomycin resistance protein/Dihydroxybiphenyl dioxygenase"/>
    <property type="match status" value="1"/>
</dbReference>
<proteinExistence type="predicted"/>
<dbReference type="InterPro" id="IPR004360">
    <property type="entry name" value="Glyas_Fos-R_dOase_dom"/>
</dbReference>
<dbReference type="Gene3D" id="3.10.180.10">
    <property type="entry name" value="2,3-Dihydroxybiphenyl 1,2-Dioxygenase, domain 1"/>
    <property type="match status" value="1"/>
</dbReference>
<dbReference type="Proteomes" id="UP001596977">
    <property type="component" value="Unassembled WGS sequence"/>
</dbReference>
<sequence>MLTHAMVGTNDLAKAKAFYDATLGTLGIAPGFDAGNRFFYMSPGGAAFGVGKPIDGGAASFANGGTIGFVAANKDQVDAWHAAGLANGGTCEGAPGKRPDAPGNAYGAYLRDPDGNKVCTFCQLPA</sequence>
<feature type="domain" description="VOC" evidence="1">
    <location>
        <begin position="1"/>
        <end position="123"/>
    </location>
</feature>
<dbReference type="RefSeq" id="WP_264942998.1">
    <property type="nucleotide sequence ID" value="NZ_JAPDRA010000001.1"/>
</dbReference>
<dbReference type="CDD" id="cd07262">
    <property type="entry name" value="VOC_like"/>
    <property type="match status" value="1"/>
</dbReference>
<dbReference type="Pfam" id="PF00903">
    <property type="entry name" value="Glyoxalase"/>
    <property type="match status" value="1"/>
</dbReference>
<evidence type="ECO:0000313" key="3">
    <source>
        <dbReference type="Proteomes" id="UP001596977"/>
    </source>
</evidence>
<dbReference type="PANTHER" id="PTHR35006">
    <property type="entry name" value="GLYOXALASE FAMILY PROTEIN (AFU_ORTHOLOGUE AFUA_5G14830)"/>
    <property type="match status" value="1"/>
</dbReference>
<evidence type="ECO:0000313" key="2">
    <source>
        <dbReference type="EMBL" id="MFD0944712.1"/>
    </source>
</evidence>
<dbReference type="PROSITE" id="PS51819">
    <property type="entry name" value="VOC"/>
    <property type="match status" value="1"/>
</dbReference>
<dbReference type="InterPro" id="IPR029068">
    <property type="entry name" value="Glyas_Bleomycin-R_OHBP_Dase"/>
</dbReference>
<dbReference type="PANTHER" id="PTHR35006:SF1">
    <property type="entry name" value="BLL2941 PROTEIN"/>
    <property type="match status" value="1"/>
</dbReference>
<protein>
    <submittedName>
        <fullName evidence="2">VOC family protein</fullName>
    </submittedName>
</protein>
<name>A0ABW3H0P8_9SPHN</name>
<reference evidence="3" key="1">
    <citation type="journal article" date="2019" name="Int. J. Syst. Evol. Microbiol.">
        <title>The Global Catalogue of Microorganisms (GCM) 10K type strain sequencing project: providing services to taxonomists for standard genome sequencing and annotation.</title>
        <authorList>
            <consortium name="The Broad Institute Genomics Platform"/>
            <consortium name="The Broad Institute Genome Sequencing Center for Infectious Disease"/>
            <person name="Wu L."/>
            <person name="Ma J."/>
        </authorList>
    </citation>
    <scope>NUCLEOTIDE SEQUENCE [LARGE SCALE GENOMIC DNA]</scope>
    <source>
        <strain evidence="3">CCUG 62982</strain>
    </source>
</reference>
<dbReference type="EMBL" id="JBHTJG010000001">
    <property type="protein sequence ID" value="MFD0944712.1"/>
    <property type="molecule type" value="Genomic_DNA"/>
</dbReference>
<organism evidence="2 3">
    <name type="scientific">Sphingomonas canadensis</name>
    <dbReference type="NCBI Taxonomy" id="1219257"/>
    <lineage>
        <taxon>Bacteria</taxon>
        <taxon>Pseudomonadati</taxon>
        <taxon>Pseudomonadota</taxon>
        <taxon>Alphaproteobacteria</taxon>
        <taxon>Sphingomonadales</taxon>
        <taxon>Sphingomonadaceae</taxon>
        <taxon>Sphingomonas</taxon>
    </lineage>
</organism>
<accession>A0ABW3H0P8</accession>
<dbReference type="InterPro" id="IPR037523">
    <property type="entry name" value="VOC_core"/>
</dbReference>
<gene>
    <name evidence="2" type="ORF">ACFQ1E_00010</name>
</gene>
<comment type="caution">
    <text evidence="2">The sequence shown here is derived from an EMBL/GenBank/DDBJ whole genome shotgun (WGS) entry which is preliminary data.</text>
</comment>
<keyword evidence="3" id="KW-1185">Reference proteome</keyword>